<proteinExistence type="predicted"/>
<keyword evidence="4" id="KW-0472">Membrane</keyword>
<dbReference type="RefSeq" id="WP_030225206.1">
    <property type="nucleotide sequence ID" value="NZ_CP024985.1"/>
</dbReference>
<keyword evidence="2" id="KW-0804">Transcription</keyword>
<feature type="compositionally biased region" description="Polar residues" evidence="3">
    <location>
        <begin position="226"/>
        <end position="242"/>
    </location>
</feature>
<feature type="region of interest" description="Disordered" evidence="3">
    <location>
        <begin position="226"/>
        <end position="273"/>
    </location>
</feature>
<dbReference type="OrthoDB" id="4350643at2"/>
<accession>A0A2K8PG09</accession>
<evidence type="ECO:0000256" key="4">
    <source>
        <dbReference type="SAM" id="Phobius"/>
    </source>
</evidence>
<evidence type="ECO:0000313" key="6">
    <source>
        <dbReference type="Proteomes" id="UP000231791"/>
    </source>
</evidence>
<sequence length="326" mass="32998">MTPTTGTADTIRHPEVSEISDLTEGLLSPSRTAEVRRHLDDCALCADVRASLDEIRSLLGTLPGPPRMPSAVAGRIDAALAAEALLDATASRAATPAPEPRADVDAGTEAEAEAEAGPDAGGGVSRETPPPTPGRTGALRPSGHPSGPTGPGRRRARRRIAVLAGLTGAAACVLGLYLFGGLTGTGSHDNATHAPASAAARSAETGGYTAQGLRGNVQRLLATASQGQTNKTMGLDTTSPEQAPSDRQAAPATAPVPPCVQRSTGRAEAPLASERGSYEGTPVYLLVLPHPGDPSLADAYLVPAGCGDDPAQAPGKPLLTSTYPRN</sequence>
<evidence type="ECO:0000313" key="5">
    <source>
        <dbReference type="EMBL" id="ATZ25661.1"/>
    </source>
</evidence>
<dbReference type="AlphaFoldDB" id="A0A2K8PG09"/>
<feature type="region of interest" description="Disordered" evidence="3">
    <location>
        <begin position="1"/>
        <end position="25"/>
    </location>
</feature>
<feature type="compositionally biased region" description="Acidic residues" evidence="3">
    <location>
        <begin position="106"/>
        <end position="116"/>
    </location>
</feature>
<feature type="transmembrane region" description="Helical" evidence="4">
    <location>
        <begin position="160"/>
        <end position="180"/>
    </location>
</feature>
<evidence type="ECO:0000256" key="2">
    <source>
        <dbReference type="ARBA" id="ARBA00023163"/>
    </source>
</evidence>
<evidence type="ECO:0000256" key="1">
    <source>
        <dbReference type="ARBA" id="ARBA00023015"/>
    </source>
</evidence>
<dbReference type="GeneID" id="49384869"/>
<organism evidence="5 6">
    <name type="scientific">Streptomyces lavendulae subsp. lavendulae</name>
    <dbReference type="NCBI Taxonomy" id="58340"/>
    <lineage>
        <taxon>Bacteria</taxon>
        <taxon>Bacillati</taxon>
        <taxon>Actinomycetota</taxon>
        <taxon>Actinomycetes</taxon>
        <taxon>Kitasatosporales</taxon>
        <taxon>Streptomycetaceae</taxon>
        <taxon>Streptomyces</taxon>
    </lineage>
</organism>
<dbReference type="Proteomes" id="UP000231791">
    <property type="component" value="Chromosome"/>
</dbReference>
<reference evidence="5 6" key="1">
    <citation type="submission" date="2017-11" db="EMBL/GenBank/DDBJ databases">
        <title>Complete genome sequence of Streptomyces lavendulae subsp. lavendulae CCM 3239 (formerly 'Streptomyces aureofaciens CCM 3239'), the producer of the angucycline-type antibiotic auricin.</title>
        <authorList>
            <person name="Busche T."/>
            <person name="Novakova R."/>
            <person name="Al'Dilaimi A."/>
            <person name="Homerova D."/>
            <person name="Feckova L."/>
            <person name="Rezuchova B."/>
            <person name="Mingyar E."/>
            <person name="Csolleiova D."/>
            <person name="Bekeova C."/>
            <person name="Winkler A."/>
            <person name="Sevcikova B."/>
            <person name="Kalinowski J."/>
            <person name="Kormanec J."/>
            <person name="Ruckert C."/>
        </authorList>
    </citation>
    <scope>NUCLEOTIDE SEQUENCE [LARGE SCALE GENOMIC DNA]</scope>
    <source>
        <strain evidence="5 6">CCM 3239</strain>
    </source>
</reference>
<evidence type="ECO:0000256" key="3">
    <source>
        <dbReference type="SAM" id="MobiDB-lite"/>
    </source>
</evidence>
<keyword evidence="4" id="KW-0812">Transmembrane</keyword>
<feature type="region of interest" description="Disordered" evidence="3">
    <location>
        <begin position="91"/>
        <end position="155"/>
    </location>
</feature>
<dbReference type="KEGG" id="slx:SLAV_19170"/>
<protein>
    <submittedName>
        <fullName evidence="5">Uncharacterized protein</fullName>
    </submittedName>
</protein>
<dbReference type="Gene3D" id="1.10.10.1320">
    <property type="entry name" value="Anti-sigma factor, zinc-finger domain"/>
    <property type="match status" value="1"/>
</dbReference>
<name>A0A2K8PG09_STRLA</name>
<gene>
    <name evidence="5" type="ORF">SLAV_19170</name>
</gene>
<feature type="region of interest" description="Disordered" evidence="3">
    <location>
        <begin position="307"/>
        <end position="326"/>
    </location>
</feature>
<keyword evidence="1" id="KW-0805">Transcription regulation</keyword>
<dbReference type="InterPro" id="IPR041916">
    <property type="entry name" value="Anti_sigma_zinc_sf"/>
</dbReference>
<dbReference type="EMBL" id="CP024985">
    <property type="protein sequence ID" value="ATZ25661.1"/>
    <property type="molecule type" value="Genomic_DNA"/>
</dbReference>
<keyword evidence="4" id="KW-1133">Transmembrane helix</keyword>
<keyword evidence="6" id="KW-1185">Reference proteome</keyword>